<dbReference type="STRING" id="558152.IQ37_07080"/>
<dbReference type="eggNOG" id="COG4206">
    <property type="taxonomic scope" value="Bacteria"/>
</dbReference>
<evidence type="ECO:0000256" key="7">
    <source>
        <dbReference type="PROSITE-ProRule" id="PRU01360"/>
    </source>
</evidence>
<dbReference type="AlphaFoldDB" id="A0A086BJH1"/>
<dbReference type="KEGG" id="cpip:CJF12_06510"/>
<dbReference type="Proteomes" id="UP000028709">
    <property type="component" value="Unassembled WGS sequence"/>
</dbReference>
<dbReference type="InterPro" id="IPR023996">
    <property type="entry name" value="TonB-dep_OMP_SusC/RagA"/>
</dbReference>
<dbReference type="InterPro" id="IPR036942">
    <property type="entry name" value="Beta-barrel_TonB_sf"/>
</dbReference>
<evidence type="ECO:0000313" key="10">
    <source>
        <dbReference type="Proteomes" id="UP000028709"/>
    </source>
</evidence>
<keyword evidence="3 7" id="KW-1134">Transmembrane beta strand</keyword>
<dbReference type="NCBIfam" id="TIGR04056">
    <property type="entry name" value="OMP_RagA_SusC"/>
    <property type="match status" value="1"/>
</dbReference>
<dbReference type="Pfam" id="PF07715">
    <property type="entry name" value="Plug"/>
    <property type="match status" value="1"/>
</dbReference>
<dbReference type="OrthoDB" id="9768177at2"/>
<dbReference type="InterPro" id="IPR012910">
    <property type="entry name" value="Plug_dom"/>
</dbReference>
<protein>
    <submittedName>
        <fullName evidence="9">TonB-dependent receptor</fullName>
    </submittedName>
</protein>
<keyword evidence="4 7" id="KW-0812">Transmembrane</keyword>
<sequence length="987" mass="110618">MKLHLLIGLGLITGLEAYGQNVQKTGGPDSLKTHEKNIDEVVITALGIKKEKKTIGYAVQEVKGEIFEKVKEPNFINSLSGRVAGLNIKNSTDLFQDPGISLRGAKPLIVIDGVPDRTADLWRINADDIDNISVLKGPTASALYGSVGKDGAIMITTKKGKKGRMSISFNNSTMFQTSFIRIPKVQTVYGAGNNGKYAYINGEGSGSEGGGWIWGPKLDQRDPSTPSGYFETPQYNSPVDPATGKLVPLPWISRGKNNIKNFFDTGIIQSNNISVDWGSEKATFRLSLSNIYQKGIVPNTDLKTTSISLAGSVHPIEGLTINSTLTYNKEYTSNFPEVGYGPTNYLYNLVLWTGADVDIRDLRNYWVAGKEGYQQRHYNVSYYNNPYFQAYEYLRPYYKDNVLGNVNLEYQIVPKLSAKARVGANIYSLNREFREPKSYIGYGNKSLGNYTQVNGNYFDITSELGLKYQNRYSDNFSLSGEAYVSNYYRELKNSEIRTDGLIVPGWYNLFNSVGPLFAPTDGNRNKKEYEQINSVYGYVDMEFYKAFFLNVTARHDKVSTLPKGNNGYFYPSVSGSVLLNQLFTLPDWVSFAKVRGSLARVSSGKLTNDTYGYISAFRRSNTSWNGVPSFYFEDILIDANIKPETTDSWEVGTNIALLKNRINLDVTYFQTRDYNNLTYVPLSEGVGYKYYLTNGNVYQRRGVEFTLNADVIKKSDFKWSAQLNLSQYRKYLKEAYGGADYTTLFNPANGRNNFIRVGERADKLTTMPYETSPDGQLVLRNGYPVNSTAPFESNMGYSDPDWTYGFSNNFNYKNFSLSLLFDGRIGGSMYSTTNQKMWWGGIAPGTVNQYRDDANAGSNTYIAPGVRVVSGAITYDQNGNVKSDTRVFVQNDVAVNYNAFMQSTSNAFESNYHYYKQTFIKLREVTVTYNFGKDFTKKLDLSSASISLIARNLWLASKIKNVDPDSGMDQLQTPATSSFGVNLNVKF</sequence>
<dbReference type="EMBL" id="JPRJ01000009">
    <property type="protein sequence ID" value="KFF29085.1"/>
    <property type="molecule type" value="Genomic_DNA"/>
</dbReference>
<evidence type="ECO:0000259" key="8">
    <source>
        <dbReference type="Pfam" id="PF07715"/>
    </source>
</evidence>
<keyword evidence="6 7" id="KW-0998">Cell outer membrane</keyword>
<evidence type="ECO:0000256" key="4">
    <source>
        <dbReference type="ARBA" id="ARBA00022692"/>
    </source>
</evidence>
<keyword evidence="5 7" id="KW-0472">Membrane</keyword>
<dbReference type="eggNOG" id="COG1629">
    <property type="taxonomic scope" value="Bacteria"/>
</dbReference>
<evidence type="ECO:0000256" key="2">
    <source>
        <dbReference type="ARBA" id="ARBA00022448"/>
    </source>
</evidence>
<name>A0A086BJH1_9FLAO</name>
<reference evidence="9 10" key="1">
    <citation type="submission" date="2014-07" db="EMBL/GenBank/DDBJ databases">
        <title>Genome of Chryseobacterium piperi CTM.</title>
        <authorList>
            <person name="Pipes S.E."/>
            <person name="Stropko S.J."/>
            <person name="Newman J.D."/>
        </authorList>
    </citation>
    <scope>NUCLEOTIDE SEQUENCE [LARGE SCALE GENOMIC DNA]</scope>
    <source>
        <strain evidence="9 10">CTM</strain>
    </source>
</reference>
<accession>A0A086BJH1</accession>
<keyword evidence="9" id="KW-0675">Receptor</keyword>
<comment type="similarity">
    <text evidence="7">Belongs to the TonB-dependent receptor family.</text>
</comment>
<proteinExistence type="inferred from homology"/>
<dbReference type="InterPro" id="IPR039426">
    <property type="entry name" value="TonB-dep_rcpt-like"/>
</dbReference>
<evidence type="ECO:0000256" key="5">
    <source>
        <dbReference type="ARBA" id="ARBA00023136"/>
    </source>
</evidence>
<gene>
    <name evidence="9" type="ORF">IQ37_07080</name>
</gene>
<organism evidence="9 10">
    <name type="scientific">Chryseobacterium piperi</name>
    <dbReference type="NCBI Taxonomy" id="558152"/>
    <lineage>
        <taxon>Bacteria</taxon>
        <taxon>Pseudomonadati</taxon>
        <taxon>Bacteroidota</taxon>
        <taxon>Flavobacteriia</taxon>
        <taxon>Flavobacteriales</taxon>
        <taxon>Weeksellaceae</taxon>
        <taxon>Chryseobacterium group</taxon>
        <taxon>Chryseobacterium</taxon>
    </lineage>
</organism>
<dbReference type="RefSeq" id="WP_034683036.1">
    <property type="nucleotide sequence ID" value="NZ_CP023049.2"/>
</dbReference>
<dbReference type="InterPro" id="IPR037066">
    <property type="entry name" value="Plug_dom_sf"/>
</dbReference>
<comment type="caution">
    <text evidence="9">The sequence shown here is derived from an EMBL/GenBank/DDBJ whole genome shotgun (WGS) entry which is preliminary data.</text>
</comment>
<evidence type="ECO:0000256" key="6">
    <source>
        <dbReference type="ARBA" id="ARBA00023237"/>
    </source>
</evidence>
<evidence type="ECO:0000256" key="3">
    <source>
        <dbReference type="ARBA" id="ARBA00022452"/>
    </source>
</evidence>
<dbReference type="Gene3D" id="2.170.130.10">
    <property type="entry name" value="TonB-dependent receptor, plug domain"/>
    <property type="match status" value="1"/>
</dbReference>
<comment type="subcellular location">
    <subcellularLocation>
        <location evidence="1 7">Cell outer membrane</location>
        <topology evidence="1 7">Multi-pass membrane protein</topology>
    </subcellularLocation>
</comment>
<feature type="domain" description="TonB-dependent receptor plug" evidence="8">
    <location>
        <begin position="52"/>
        <end position="147"/>
    </location>
</feature>
<evidence type="ECO:0000313" key="9">
    <source>
        <dbReference type="EMBL" id="KFF29085.1"/>
    </source>
</evidence>
<dbReference type="SUPFAM" id="SSF56935">
    <property type="entry name" value="Porins"/>
    <property type="match status" value="1"/>
</dbReference>
<dbReference type="GO" id="GO:0009279">
    <property type="term" value="C:cell outer membrane"/>
    <property type="evidence" value="ECO:0007669"/>
    <property type="project" value="UniProtKB-SubCell"/>
</dbReference>
<evidence type="ECO:0000256" key="1">
    <source>
        <dbReference type="ARBA" id="ARBA00004571"/>
    </source>
</evidence>
<dbReference type="PROSITE" id="PS52016">
    <property type="entry name" value="TONB_DEPENDENT_REC_3"/>
    <property type="match status" value="1"/>
</dbReference>
<dbReference type="Gene3D" id="2.40.170.20">
    <property type="entry name" value="TonB-dependent receptor, beta-barrel domain"/>
    <property type="match status" value="1"/>
</dbReference>
<keyword evidence="2 7" id="KW-0813">Transport</keyword>
<keyword evidence="10" id="KW-1185">Reference proteome</keyword>